<dbReference type="RefSeq" id="WP_125956477.1">
    <property type="nucleotide sequence ID" value="NZ_JAQEJV010000003.1"/>
</dbReference>
<feature type="chain" id="PRO_5018983661" description="Gram-positive cocci surface proteins LPxTG domain-containing protein" evidence="2">
    <location>
        <begin position="26"/>
        <end position="293"/>
    </location>
</feature>
<dbReference type="OrthoDB" id="9953735at2"/>
<feature type="signal peptide" evidence="2">
    <location>
        <begin position="1"/>
        <end position="25"/>
    </location>
</feature>
<dbReference type="AlphaFoldDB" id="A0A429ZPN4"/>
<comment type="caution">
    <text evidence="3">The sequence shown here is derived from an EMBL/GenBank/DDBJ whole genome shotgun (WGS) entry which is preliminary data.</text>
</comment>
<dbReference type="Proteomes" id="UP000288490">
    <property type="component" value="Unassembled WGS sequence"/>
</dbReference>
<dbReference type="NCBIfam" id="TIGR01167">
    <property type="entry name" value="LPXTG_anchor"/>
    <property type="match status" value="1"/>
</dbReference>
<evidence type="ECO:0000256" key="1">
    <source>
        <dbReference type="SAM" id="MobiDB-lite"/>
    </source>
</evidence>
<feature type="region of interest" description="Disordered" evidence="1">
    <location>
        <begin position="187"/>
        <end position="265"/>
    </location>
</feature>
<keyword evidence="4" id="KW-1185">Reference proteome</keyword>
<keyword evidence="2" id="KW-0732">Signal</keyword>
<gene>
    <name evidence="3" type="ORF">CBF36_02945</name>
</gene>
<dbReference type="EMBL" id="NGJT01000003">
    <property type="protein sequence ID" value="RST95654.1"/>
    <property type="molecule type" value="Genomic_DNA"/>
</dbReference>
<feature type="compositionally biased region" description="Basic and acidic residues" evidence="1">
    <location>
        <begin position="235"/>
        <end position="259"/>
    </location>
</feature>
<accession>A0A429ZPN4</accession>
<proteinExistence type="predicted"/>
<reference evidence="3 4" key="1">
    <citation type="submission" date="2017-05" db="EMBL/GenBank/DDBJ databases">
        <title>Vagococcus spp. assemblies.</title>
        <authorList>
            <person name="Gulvik C.A."/>
        </authorList>
    </citation>
    <scope>NUCLEOTIDE SEQUENCE [LARGE SCALE GENOMIC DNA]</scope>
    <source>
        <strain evidence="3 4">SS1994</strain>
    </source>
</reference>
<organism evidence="3 4">
    <name type="scientific">Vagococcus bubulae</name>
    <dbReference type="NCBI Taxonomy" id="1977868"/>
    <lineage>
        <taxon>Bacteria</taxon>
        <taxon>Bacillati</taxon>
        <taxon>Bacillota</taxon>
        <taxon>Bacilli</taxon>
        <taxon>Lactobacillales</taxon>
        <taxon>Enterococcaceae</taxon>
        <taxon>Vagococcus</taxon>
    </lineage>
</organism>
<evidence type="ECO:0008006" key="5">
    <source>
        <dbReference type="Google" id="ProtNLM"/>
    </source>
</evidence>
<sequence>MKKKVYVGLFSALLLVGGTSVYTLAEETTDEVKTEEVAKEQVDDVKPNLGKVTLIGEAFNDYEHLGGDYEFSVAKPAEFQGLKPGELKTINYQHDPSDPNLIGFVRLFHTVLDNKYDSELYYRIYDEGDKLVFKPTKGNMNVGQENYPGQVGPTPYLGGEISDGAPFFETPNGTYSAFIRVIFTNVPQPSEDGENNDTNNAVVEQPENTTNNSQNQNDTTESKNTTDNKTNAVKQNEKEFVNNVKKTGDTSEKYADNKKLPQTSQSNTVLPGLMLLLLGSMTAVFAKFKFSTK</sequence>
<protein>
    <recommendedName>
        <fullName evidence="5">Gram-positive cocci surface proteins LPxTG domain-containing protein</fullName>
    </recommendedName>
</protein>
<evidence type="ECO:0000256" key="2">
    <source>
        <dbReference type="SAM" id="SignalP"/>
    </source>
</evidence>
<name>A0A429ZPN4_9ENTE</name>
<evidence type="ECO:0000313" key="3">
    <source>
        <dbReference type="EMBL" id="RST95654.1"/>
    </source>
</evidence>
<feature type="compositionally biased region" description="Low complexity" evidence="1">
    <location>
        <begin position="207"/>
        <end position="219"/>
    </location>
</feature>
<evidence type="ECO:0000313" key="4">
    <source>
        <dbReference type="Proteomes" id="UP000288490"/>
    </source>
</evidence>